<evidence type="ECO:0000313" key="1">
    <source>
        <dbReference type="EMBL" id="SMO47654.1"/>
    </source>
</evidence>
<reference evidence="1 2" key="1">
    <citation type="submission" date="2017-05" db="EMBL/GenBank/DDBJ databases">
        <authorList>
            <person name="Varghese N."/>
            <person name="Submissions S."/>
        </authorList>
    </citation>
    <scope>NUCLEOTIDE SEQUENCE [LARGE SCALE GENOMIC DNA]</scope>
    <source>
        <strain evidence="1 2">DSM 21194</strain>
    </source>
</reference>
<dbReference type="OrthoDB" id="9795405at2"/>
<dbReference type="Pfam" id="PF02566">
    <property type="entry name" value="OsmC"/>
    <property type="match status" value="1"/>
</dbReference>
<dbReference type="InterPro" id="IPR036102">
    <property type="entry name" value="OsmC/Ohrsf"/>
</dbReference>
<organism evidence="1 2">
    <name type="scientific">Fodinibius sediminis</name>
    <dbReference type="NCBI Taxonomy" id="1214077"/>
    <lineage>
        <taxon>Bacteria</taxon>
        <taxon>Pseudomonadati</taxon>
        <taxon>Balneolota</taxon>
        <taxon>Balneolia</taxon>
        <taxon>Balneolales</taxon>
        <taxon>Balneolaceae</taxon>
        <taxon>Fodinibius</taxon>
    </lineage>
</organism>
<dbReference type="SUPFAM" id="SSF82784">
    <property type="entry name" value="OsmC-like"/>
    <property type="match status" value="1"/>
</dbReference>
<accession>A0A521BKI8</accession>
<protein>
    <submittedName>
        <fullName evidence="1">Peroxiredoxin, SACOL1771 subfamily</fullName>
    </submittedName>
</protein>
<sequence>MSNKEYFYDVNISWQEGRQGTMSSPGLEEVIEVATPPEFEGGIPGKWSPEHLFVASVSSCLMTTFTAIAEFSKLAYESLNIKALGKMAKKEGRFMMTEITLEPELIITNEKLADKARRILEKAEKNCLITRSIRTDIIFTPRVVVAALD</sequence>
<dbReference type="PANTHER" id="PTHR42830:SF2">
    <property type="entry name" value="OSMC_OHR FAMILY PROTEIN"/>
    <property type="match status" value="1"/>
</dbReference>
<dbReference type="EMBL" id="FXTH01000003">
    <property type="protein sequence ID" value="SMO47654.1"/>
    <property type="molecule type" value="Genomic_DNA"/>
</dbReference>
<gene>
    <name evidence="1" type="ORF">SAMN06265218_103191</name>
</gene>
<dbReference type="Proteomes" id="UP000317593">
    <property type="component" value="Unassembled WGS sequence"/>
</dbReference>
<dbReference type="AlphaFoldDB" id="A0A521BKI8"/>
<dbReference type="Gene3D" id="3.30.300.20">
    <property type="match status" value="1"/>
</dbReference>
<keyword evidence="2" id="KW-1185">Reference proteome</keyword>
<dbReference type="InterPro" id="IPR003718">
    <property type="entry name" value="OsmC/Ohr_fam"/>
</dbReference>
<name>A0A521BKI8_9BACT</name>
<dbReference type="RefSeq" id="WP_142713414.1">
    <property type="nucleotide sequence ID" value="NZ_FXTH01000003.1"/>
</dbReference>
<proteinExistence type="predicted"/>
<dbReference type="InterPro" id="IPR015946">
    <property type="entry name" value="KH_dom-like_a/b"/>
</dbReference>
<dbReference type="InterPro" id="IPR052707">
    <property type="entry name" value="OsmC_Ohr_Peroxiredoxin"/>
</dbReference>
<evidence type="ECO:0000313" key="2">
    <source>
        <dbReference type="Proteomes" id="UP000317593"/>
    </source>
</evidence>
<dbReference type="PANTHER" id="PTHR42830">
    <property type="entry name" value="OSMOTICALLY INDUCIBLE FAMILY PROTEIN"/>
    <property type="match status" value="1"/>
</dbReference>